<evidence type="ECO:0000313" key="4">
    <source>
        <dbReference type="Proteomes" id="UP001305779"/>
    </source>
</evidence>
<comment type="caution">
    <text evidence="3">The sequence shown here is derived from an EMBL/GenBank/DDBJ whole genome shotgun (WGS) entry which is preliminary data.</text>
</comment>
<protein>
    <recommendedName>
        <fullName evidence="2">NADP-dependent oxidoreductase domain-containing protein</fullName>
    </recommendedName>
</protein>
<dbReference type="Proteomes" id="UP001305779">
    <property type="component" value="Unassembled WGS sequence"/>
</dbReference>
<dbReference type="Gene3D" id="3.20.20.100">
    <property type="entry name" value="NADP-dependent oxidoreductase domain"/>
    <property type="match status" value="1"/>
</dbReference>
<dbReference type="Pfam" id="PF00248">
    <property type="entry name" value="Aldo_ket_red"/>
    <property type="match status" value="1"/>
</dbReference>
<dbReference type="SUPFAM" id="SSF51430">
    <property type="entry name" value="NAD(P)-linked oxidoreductase"/>
    <property type="match status" value="1"/>
</dbReference>
<sequence length="194" mass="21241">MEAMDDAYRRERFRRFGVSDYSSTQVKELLEIAEKNGQYNAVCRLGEQDLFPLLRQENISFNAYSPSGAGIFSGKVTQESTNKSSGRWSNSSEFGKTYSSTYLRKELLIAAEQVAAGAKAHGTNGHAVALRWVLHHSALKAECGDGIVIGASSVDQLRENLESCAQGPLPDDLVILVESVWPTAEAAAPRTWRG</sequence>
<dbReference type="PANTHER" id="PTHR43364:SF4">
    <property type="entry name" value="NAD(P)-LINKED OXIDOREDUCTASE SUPERFAMILY PROTEIN"/>
    <property type="match status" value="1"/>
</dbReference>
<gene>
    <name evidence="3" type="ORF">PRZ48_009273</name>
</gene>
<evidence type="ECO:0000256" key="1">
    <source>
        <dbReference type="ARBA" id="ARBA00023002"/>
    </source>
</evidence>
<dbReference type="EMBL" id="JAXOVC010000007">
    <property type="protein sequence ID" value="KAK4498763.1"/>
    <property type="molecule type" value="Genomic_DNA"/>
</dbReference>
<keyword evidence="4" id="KW-1185">Reference proteome</keyword>
<keyword evidence="1" id="KW-0560">Oxidoreductase</keyword>
<evidence type="ECO:0000259" key="2">
    <source>
        <dbReference type="Pfam" id="PF00248"/>
    </source>
</evidence>
<reference evidence="3 4" key="1">
    <citation type="journal article" date="2023" name="G3 (Bethesda)">
        <title>A chromosome-level genome assembly of Zasmidium syzygii isolated from banana leaves.</title>
        <authorList>
            <person name="van Westerhoven A.C."/>
            <person name="Mehrabi R."/>
            <person name="Talebi R."/>
            <person name="Steentjes M.B.F."/>
            <person name="Corcolon B."/>
            <person name="Chong P.A."/>
            <person name="Kema G.H.J."/>
            <person name="Seidl M.F."/>
        </authorList>
    </citation>
    <scope>NUCLEOTIDE SEQUENCE [LARGE SCALE GENOMIC DNA]</scope>
    <source>
        <strain evidence="3 4">P124</strain>
    </source>
</reference>
<feature type="domain" description="NADP-dependent oxidoreductase" evidence="2">
    <location>
        <begin position="2"/>
        <end position="180"/>
    </location>
</feature>
<dbReference type="InterPro" id="IPR050523">
    <property type="entry name" value="AKR_Detox_Biosynth"/>
</dbReference>
<dbReference type="PANTHER" id="PTHR43364">
    <property type="entry name" value="NADH-SPECIFIC METHYLGLYOXAL REDUCTASE-RELATED"/>
    <property type="match status" value="1"/>
</dbReference>
<name>A0ABR0ECA7_ZASCE</name>
<dbReference type="InterPro" id="IPR023210">
    <property type="entry name" value="NADP_OxRdtase_dom"/>
</dbReference>
<dbReference type="InterPro" id="IPR036812">
    <property type="entry name" value="NAD(P)_OxRdtase_dom_sf"/>
</dbReference>
<accession>A0ABR0ECA7</accession>
<evidence type="ECO:0000313" key="3">
    <source>
        <dbReference type="EMBL" id="KAK4498763.1"/>
    </source>
</evidence>
<organism evidence="3 4">
    <name type="scientific">Zasmidium cellare</name>
    <name type="common">Wine cellar mold</name>
    <name type="synonym">Racodium cellare</name>
    <dbReference type="NCBI Taxonomy" id="395010"/>
    <lineage>
        <taxon>Eukaryota</taxon>
        <taxon>Fungi</taxon>
        <taxon>Dikarya</taxon>
        <taxon>Ascomycota</taxon>
        <taxon>Pezizomycotina</taxon>
        <taxon>Dothideomycetes</taxon>
        <taxon>Dothideomycetidae</taxon>
        <taxon>Mycosphaerellales</taxon>
        <taxon>Mycosphaerellaceae</taxon>
        <taxon>Zasmidium</taxon>
    </lineage>
</organism>
<proteinExistence type="predicted"/>